<sequence>MGQDNLNSNIDDTNGNKNTTHIMYDPESILKKGVEFLQNINNKMDICVDANAPSTIVTIPDYFINYKTLAKRGCKIRFLTEITKENLAYCKEIMKVVDEFCHLDGIKGGIAVSEKEFMSTTRIIQKRLIIQCIYSDIEAVVEQGQYIFDSFWTNAIPALDRIKEIEKGVKREFIETIRNLAEIEKLLQVIFKHTVAEILIILSDNEDIYKQNIEYIIKLLTEFVSISDKIKIKLLIHRNAYTHHIVTKYLSEYLKAEKVEIHYLKDLFKTNLMLVISDKMVSIAIESKDKGQENVYAKALPFGLATYSNSEPTVSSLLAIFDNLWIQSASNS</sequence>
<gene>
    <name evidence="1" type="ORF">NMY3_00338</name>
</gene>
<accession>A0A654M5U5</accession>
<reference evidence="2" key="1">
    <citation type="submission" date="2015-10" db="EMBL/GenBank/DDBJ databases">
        <title>Niche specialization of a soil ammonia-oxidizing archaeon, Candidatus Nitrosocosmicus oleophilus.</title>
        <authorList>
            <person name="Jung M.-Y."/>
            <person name="Rhee S.-K."/>
        </authorList>
    </citation>
    <scope>NUCLEOTIDE SEQUENCE [LARGE SCALE GENOMIC DNA]</scope>
    <source>
        <strain evidence="2">MY3</strain>
    </source>
</reference>
<dbReference type="KEGG" id="taa:NMY3_00338"/>
<evidence type="ECO:0000313" key="1">
    <source>
        <dbReference type="EMBL" id="ALI34552.1"/>
    </source>
</evidence>
<dbReference type="Proteomes" id="UP000058925">
    <property type="component" value="Chromosome"/>
</dbReference>
<dbReference type="EMBL" id="CP012850">
    <property type="protein sequence ID" value="ALI34552.1"/>
    <property type="molecule type" value="Genomic_DNA"/>
</dbReference>
<keyword evidence="2" id="KW-1185">Reference proteome</keyword>
<dbReference type="AlphaFoldDB" id="A0A654M5U5"/>
<organism evidence="1 2">
    <name type="scientific">Candidatus Nitrosocosmicus oleophilus</name>
    <dbReference type="NCBI Taxonomy" id="1353260"/>
    <lineage>
        <taxon>Archaea</taxon>
        <taxon>Nitrososphaerota</taxon>
        <taxon>Nitrososphaeria</taxon>
        <taxon>Nitrososphaerales</taxon>
        <taxon>Nitrososphaeraceae</taxon>
        <taxon>Candidatus Nitrosocosmicus</taxon>
    </lineage>
</organism>
<protein>
    <submittedName>
        <fullName evidence="1">Uncharacterized protein</fullName>
    </submittedName>
</protein>
<dbReference type="RefSeq" id="WP_196817189.1">
    <property type="nucleotide sequence ID" value="NZ_CP012850.1"/>
</dbReference>
<name>A0A654M5U5_9ARCH</name>
<proteinExistence type="predicted"/>
<dbReference type="OrthoDB" id="10375at2157"/>
<evidence type="ECO:0000313" key="2">
    <source>
        <dbReference type="Proteomes" id="UP000058925"/>
    </source>
</evidence>
<dbReference type="GeneID" id="60420520"/>